<comment type="caution">
    <text evidence="2">The sequence shown here is derived from an EMBL/GenBank/DDBJ whole genome shotgun (WGS) entry which is preliminary data.</text>
</comment>
<sequence>MIGSVETIKEIPQPASVPYVIGNLFKPPPILSKPSENASTKTVSEPMSQPTAATEADCLPELRPIVDAEQRRSAKTAANLTLCSAAISGVEATLLHLTNRLNR</sequence>
<evidence type="ECO:0000313" key="2">
    <source>
        <dbReference type="EMBL" id="CCU80333.1"/>
    </source>
</evidence>
<dbReference type="Proteomes" id="UP000015441">
    <property type="component" value="Unassembled WGS sequence"/>
</dbReference>
<proteinExistence type="predicted"/>
<feature type="region of interest" description="Disordered" evidence="1">
    <location>
        <begin position="30"/>
        <end position="53"/>
    </location>
</feature>
<protein>
    <submittedName>
        <fullName evidence="2">EKA-like protein</fullName>
    </submittedName>
</protein>
<name>N1JFH4_BLUG1</name>
<dbReference type="EMBL" id="CAUH01004624">
    <property type="protein sequence ID" value="CCU80333.1"/>
    <property type="molecule type" value="Genomic_DNA"/>
</dbReference>
<dbReference type="InParanoid" id="N1JFH4"/>
<dbReference type="HOGENOM" id="CLU_018153_8_3_1"/>
<organism evidence="2 3">
    <name type="scientific">Blumeria graminis f. sp. hordei (strain DH14)</name>
    <name type="common">Barley powdery mildew</name>
    <name type="synonym">Oidium monilioides f. sp. hordei</name>
    <dbReference type="NCBI Taxonomy" id="546991"/>
    <lineage>
        <taxon>Eukaryota</taxon>
        <taxon>Fungi</taxon>
        <taxon>Dikarya</taxon>
        <taxon>Ascomycota</taxon>
        <taxon>Pezizomycotina</taxon>
        <taxon>Leotiomycetes</taxon>
        <taxon>Erysiphales</taxon>
        <taxon>Erysiphaceae</taxon>
        <taxon>Blumeria</taxon>
        <taxon>Blumeria hordei</taxon>
    </lineage>
</organism>
<keyword evidence="3" id="KW-1185">Reference proteome</keyword>
<reference evidence="2 3" key="1">
    <citation type="journal article" date="2010" name="Science">
        <title>Genome expansion and gene loss in powdery mildew fungi reveal tradeoffs in extreme parasitism.</title>
        <authorList>
            <person name="Spanu P.D."/>
            <person name="Abbott J.C."/>
            <person name="Amselem J."/>
            <person name="Burgis T.A."/>
            <person name="Soanes D.M."/>
            <person name="Stueber K."/>
            <person name="Ver Loren van Themaat E."/>
            <person name="Brown J.K.M."/>
            <person name="Butcher S.A."/>
            <person name="Gurr S.J."/>
            <person name="Lebrun M.-H."/>
            <person name="Ridout C.J."/>
            <person name="Schulze-Lefert P."/>
            <person name="Talbot N.J."/>
            <person name="Ahmadinejad N."/>
            <person name="Ametz C."/>
            <person name="Barton G.R."/>
            <person name="Benjdia M."/>
            <person name="Bidzinski P."/>
            <person name="Bindschedler L.V."/>
            <person name="Both M."/>
            <person name="Brewer M.T."/>
            <person name="Cadle-Davidson L."/>
            <person name="Cadle-Davidson M.M."/>
            <person name="Collemare J."/>
            <person name="Cramer R."/>
            <person name="Frenkel O."/>
            <person name="Godfrey D."/>
            <person name="Harriman J."/>
            <person name="Hoede C."/>
            <person name="King B.C."/>
            <person name="Klages S."/>
            <person name="Kleemann J."/>
            <person name="Knoll D."/>
            <person name="Koti P.S."/>
            <person name="Kreplak J."/>
            <person name="Lopez-Ruiz F.J."/>
            <person name="Lu X."/>
            <person name="Maekawa T."/>
            <person name="Mahanil S."/>
            <person name="Micali C."/>
            <person name="Milgroom M.G."/>
            <person name="Montana G."/>
            <person name="Noir S."/>
            <person name="O'Connell R.J."/>
            <person name="Oberhaensli S."/>
            <person name="Parlange F."/>
            <person name="Pedersen C."/>
            <person name="Quesneville H."/>
            <person name="Reinhardt R."/>
            <person name="Rott M."/>
            <person name="Sacristan S."/>
            <person name="Schmidt S.M."/>
            <person name="Schoen M."/>
            <person name="Skamnioti P."/>
            <person name="Sommer H."/>
            <person name="Stephens A."/>
            <person name="Takahara H."/>
            <person name="Thordal-Christensen H."/>
            <person name="Vigouroux M."/>
            <person name="Wessling R."/>
            <person name="Wicker T."/>
            <person name="Panstruga R."/>
        </authorList>
    </citation>
    <scope>NUCLEOTIDE SEQUENCE [LARGE SCALE GENOMIC DNA]</scope>
    <source>
        <strain evidence="2">DH14</strain>
    </source>
</reference>
<evidence type="ECO:0000256" key="1">
    <source>
        <dbReference type="SAM" id="MobiDB-lite"/>
    </source>
</evidence>
<accession>N1JFH4</accession>
<dbReference type="AlphaFoldDB" id="N1JFH4"/>
<evidence type="ECO:0000313" key="3">
    <source>
        <dbReference type="Proteomes" id="UP000015441"/>
    </source>
</evidence>
<gene>
    <name evidence="2" type="ORF">BGHDH14_bgh03988</name>
</gene>
<feature type="compositionally biased region" description="Polar residues" evidence="1">
    <location>
        <begin position="34"/>
        <end position="52"/>
    </location>
</feature>